<proteinExistence type="predicted"/>
<feature type="region of interest" description="Disordered" evidence="1">
    <location>
        <begin position="168"/>
        <end position="239"/>
    </location>
</feature>
<protein>
    <submittedName>
        <fullName evidence="2">Uncharacterized protein</fullName>
    </submittedName>
</protein>
<keyword evidence="3" id="KW-1185">Reference proteome</keyword>
<dbReference type="EMBL" id="JASMQC010000022">
    <property type="protein sequence ID" value="KAK1935720.1"/>
    <property type="molecule type" value="Genomic_DNA"/>
</dbReference>
<evidence type="ECO:0000313" key="2">
    <source>
        <dbReference type="EMBL" id="KAK1935720.1"/>
    </source>
</evidence>
<gene>
    <name evidence="2" type="ORF">P3T76_010415</name>
</gene>
<evidence type="ECO:0000313" key="3">
    <source>
        <dbReference type="Proteomes" id="UP001259832"/>
    </source>
</evidence>
<dbReference type="AlphaFoldDB" id="A0AAD9LGK4"/>
<sequence>MPPSWSTPFVTGMLYTTPDARWGPIQGIYVLHCGSTFSFNDQAYDGPNFILKVGKAIDIRERVAQHKSETSEYGCKGTVTFLFGLEVQGVDLSGAESLLKSGLTYFGFAQYVVTQTQKRTTETFAFNVKSLPLIHDVVCAIRYAYRLPAERKSKDHENSIANPLLSQGLGRYQDMPEPPEMPEPSEMLEPPERWPPATAPAARGLQYEIQGPDWDVPEPPEDLQTMLQGPGWEQPMDHS</sequence>
<accession>A0AAD9LGK4</accession>
<name>A0AAD9LGK4_9STRA</name>
<organism evidence="2 3">
    <name type="scientific">Phytophthora citrophthora</name>
    <dbReference type="NCBI Taxonomy" id="4793"/>
    <lineage>
        <taxon>Eukaryota</taxon>
        <taxon>Sar</taxon>
        <taxon>Stramenopiles</taxon>
        <taxon>Oomycota</taxon>
        <taxon>Peronosporomycetes</taxon>
        <taxon>Peronosporales</taxon>
        <taxon>Peronosporaceae</taxon>
        <taxon>Phytophthora</taxon>
    </lineage>
</organism>
<evidence type="ECO:0000256" key="1">
    <source>
        <dbReference type="SAM" id="MobiDB-lite"/>
    </source>
</evidence>
<comment type="caution">
    <text evidence="2">The sequence shown here is derived from an EMBL/GenBank/DDBJ whole genome shotgun (WGS) entry which is preliminary data.</text>
</comment>
<reference evidence="2" key="1">
    <citation type="submission" date="2023-08" db="EMBL/GenBank/DDBJ databases">
        <title>Reference Genome Resource for the Citrus Pathogen Phytophthora citrophthora.</title>
        <authorList>
            <person name="Moller H."/>
            <person name="Coetzee B."/>
            <person name="Rose L.J."/>
            <person name="Van Niekerk J.M."/>
        </authorList>
    </citation>
    <scope>NUCLEOTIDE SEQUENCE</scope>
    <source>
        <strain evidence="2">STE-U-9442</strain>
    </source>
</reference>
<dbReference type="Proteomes" id="UP001259832">
    <property type="component" value="Unassembled WGS sequence"/>
</dbReference>